<comment type="catalytic activity">
    <reaction evidence="9">
        <text>adenosine + H2O + H(+) = inosine + NH4(+)</text>
        <dbReference type="Rhea" id="RHEA:24408"/>
        <dbReference type="ChEBI" id="CHEBI:15377"/>
        <dbReference type="ChEBI" id="CHEBI:15378"/>
        <dbReference type="ChEBI" id="CHEBI:16335"/>
        <dbReference type="ChEBI" id="CHEBI:17596"/>
        <dbReference type="ChEBI" id="CHEBI:28938"/>
        <dbReference type="EC" id="3.5.4.4"/>
    </reaction>
    <physiologicalReaction direction="left-to-right" evidence="9">
        <dbReference type="Rhea" id="RHEA:24409"/>
    </physiologicalReaction>
</comment>
<comment type="cofactor">
    <cofactor evidence="2">
        <name>Zn(2+)</name>
        <dbReference type="ChEBI" id="CHEBI:29105"/>
    </cofactor>
</comment>
<evidence type="ECO:0000256" key="8">
    <source>
        <dbReference type="ARBA" id="ARBA00022833"/>
    </source>
</evidence>
<gene>
    <name evidence="13" type="ORF">A6K76_03095</name>
</gene>
<dbReference type="InterPro" id="IPR003730">
    <property type="entry name" value="Cu_polyphenol_OxRdtase"/>
</dbReference>
<dbReference type="CDD" id="cd16833">
    <property type="entry name" value="YfiH"/>
    <property type="match status" value="1"/>
</dbReference>
<comment type="function">
    <text evidence="3">Purine nucleoside enzyme that catalyzes the phosphorolysis of adenosine and inosine nucleosides, yielding D-ribose 1-phosphate and the respective free bases, adenine and hypoxanthine. Also catalyzes the phosphorolysis of S-methyl-5'-thioadenosine into adenine and S-methyl-5-thio-alpha-D-ribose 1-phosphate. Also has adenosine deaminase activity.</text>
</comment>
<evidence type="ECO:0000256" key="10">
    <source>
        <dbReference type="ARBA" id="ARBA00048968"/>
    </source>
</evidence>
<dbReference type="InterPro" id="IPR011324">
    <property type="entry name" value="Cytotoxic_necrot_fac-like_cat"/>
</dbReference>
<evidence type="ECO:0000256" key="12">
    <source>
        <dbReference type="RuleBase" id="RU361274"/>
    </source>
</evidence>
<protein>
    <recommendedName>
        <fullName evidence="12">Purine nucleoside phosphorylase</fullName>
    </recommendedName>
</protein>
<sequence>MNSKTYIETASTVAGITLKHAAFPESYNMALHSCHDEMAIIHNRKQLANALQMDLSQFVCAEQTHSENFHRVTIDDIGRGTTTMSNAIANTDGLYTFEKNIVLCSFSADCVPVFIYDETRGMVGAIHSGWQGTVKEITKKMLDHLIKNEQLNPQNIHVQIGMALSQQRFEVNCDVYEKFAALGYADDFMYFNVATSKYHIDNQLTVKQQCVLAGVREENIAIDRTCTFNSDEGFSYRQDRRAGRHLSFIYQQ</sequence>
<dbReference type="EMBL" id="MATO01000078">
    <property type="protein sequence ID" value="OCS84444.1"/>
    <property type="molecule type" value="Genomic_DNA"/>
</dbReference>
<evidence type="ECO:0000256" key="4">
    <source>
        <dbReference type="ARBA" id="ARBA00007353"/>
    </source>
</evidence>
<evidence type="ECO:0000256" key="6">
    <source>
        <dbReference type="ARBA" id="ARBA00022723"/>
    </source>
</evidence>
<keyword evidence="5" id="KW-0808">Transferase</keyword>
<dbReference type="GO" id="GO:0017061">
    <property type="term" value="F:S-methyl-5-thioadenosine phosphorylase activity"/>
    <property type="evidence" value="ECO:0007669"/>
    <property type="project" value="UniProtKB-EC"/>
</dbReference>
<dbReference type="PANTHER" id="PTHR30616:SF2">
    <property type="entry name" value="PURINE NUCLEOSIDE PHOSPHORYLASE LACC1"/>
    <property type="match status" value="1"/>
</dbReference>
<evidence type="ECO:0000313" key="13">
    <source>
        <dbReference type="EMBL" id="OCS84444.1"/>
    </source>
</evidence>
<evidence type="ECO:0000313" key="14">
    <source>
        <dbReference type="Proteomes" id="UP000093482"/>
    </source>
</evidence>
<dbReference type="NCBIfam" id="TIGR00726">
    <property type="entry name" value="peptidoglycan editing factor PgeF"/>
    <property type="match status" value="1"/>
</dbReference>
<keyword evidence="8" id="KW-0862">Zinc</keyword>
<reference evidence="13 14" key="1">
    <citation type="submission" date="2016-07" db="EMBL/GenBank/DDBJ databases">
        <title>Caryophanon latum genome sequencing.</title>
        <authorList>
            <person name="Verma A."/>
            <person name="Pal Y."/>
            <person name="Krishnamurthi S."/>
        </authorList>
    </citation>
    <scope>NUCLEOTIDE SEQUENCE [LARGE SCALE GENOMIC DNA]</scope>
    <source>
        <strain evidence="13 14">DSM 14151</strain>
    </source>
</reference>
<dbReference type="PANTHER" id="PTHR30616">
    <property type="entry name" value="UNCHARACTERIZED PROTEIN YFIH"/>
    <property type="match status" value="1"/>
</dbReference>
<dbReference type="InterPro" id="IPR038371">
    <property type="entry name" value="Cu_polyphenol_OxRdtase_sf"/>
</dbReference>
<dbReference type="AlphaFoldDB" id="A0A1C0YBC7"/>
<keyword evidence="6" id="KW-0479">Metal-binding</keyword>
<dbReference type="Proteomes" id="UP000093482">
    <property type="component" value="Unassembled WGS sequence"/>
</dbReference>
<evidence type="ECO:0000256" key="1">
    <source>
        <dbReference type="ARBA" id="ARBA00000553"/>
    </source>
</evidence>
<dbReference type="SUPFAM" id="SSF64438">
    <property type="entry name" value="CNF1/YfiH-like putative cysteine hydrolases"/>
    <property type="match status" value="1"/>
</dbReference>
<evidence type="ECO:0000256" key="9">
    <source>
        <dbReference type="ARBA" id="ARBA00047989"/>
    </source>
</evidence>
<comment type="catalytic activity">
    <reaction evidence="1">
        <text>inosine + phosphate = alpha-D-ribose 1-phosphate + hypoxanthine</text>
        <dbReference type="Rhea" id="RHEA:27646"/>
        <dbReference type="ChEBI" id="CHEBI:17368"/>
        <dbReference type="ChEBI" id="CHEBI:17596"/>
        <dbReference type="ChEBI" id="CHEBI:43474"/>
        <dbReference type="ChEBI" id="CHEBI:57720"/>
        <dbReference type="EC" id="2.4.2.1"/>
    </reaction>
    <physiologicalReaction direction="left-to-right" evidence="1">
        <dbReference type="Rhea" id="RHEA:27647"/>
    </physiologicalReaction>
</comment>
<evidence type="ECO:0000256" key="2">
    <source>
        <dbReference type="ARBA" id="ARBA00001947"/>
    </source>
</evidence>
<evidence type="ECO:0000256" key="11">
    <source>
        <dbReference type="ARBA" id="ARBA00049893"/>
    </source>
</evidence>
<comment type="catalytic activity">
    <reaction evidence="11">
        <text>S-methyl-5'-thioadenosine + phosphate = 5-(methylsulfanyl)-alpha-D-ribose 1-phosphate + adenine</text>
        <dbReference type="Rhea" id="RHEA:11852"/>
        <dbReference type="ChEBI" id="CHEBI:16708"/>
        <dbReference type="ChEBI" id="CHEBI:17509"/>
        <dbReference type="ChEBI" id="CHEBI:43474"/>
        <dbReference type="ChEBI" id="CHEBI:58533"/>
        <dbReference type="EC" id="2.4.2.28"/>
    </reaction>
    <physiologicalReaction direction="left-to-right" evidence="11">
        <dbReference type="Rhea" id="RHEA:11853"/>
    </physiologicalReaction>
</comment>
<comment type="caution">
    <text evidence="13">The sequence shown here is derived from an EMBL/GenBank/DDBJ whole genome shotgun (WGS) entry which is preliminary data.</text>
</comment>
<evidence type="ECO:0000256" key="7">
    <source>
        <dbReference type="ARBA" id="ARBA00022801"/>
    </source>
</evidence>
<evidence type="ECO:0000256" key="3">
    <source>
        <dbReference type="ARBA" id="ARBA00003215"/>
    </source>
</evidence>
<dbReference type="RefSeq" id="WP_066466518.1">
    <property type="nucleotide sequence ID" value="NZ_MATO01000078.1"/>
</dbReference>
<organism evidence="13 14">
    <name type="scientific">Caryophanon latum</name>
    <dbReference type="NCBI Taxonomy" id="33977"/>
    <lineage>
        <taxon>Bacteria</taxon>
        <taxon>Bacillati</taxon>
        <taxon>Bacillota</taxon>
        <taxon>Bacilli</taxon>
        <taxon>Bacillales</taxon>
        <taxon>Caryophanaceae</taxon>
        <taxon>Caryophanon</taxon>
    </lineage>
</organism>
<keyword evidence="14" id="KW-1185">Reference proteome</keyword>
<proteinExistence type="inferred from homology"/>
<comment type="similarity">
    <text evidence="4 12">Belongs to the purine nucleoside phosphorylase YfiH/LACC1 family.</text>
</comment>
<dbReference type="Gene3D" id="3.60.140.10">
    <property type="entry name" value="CNF1/YfiH-like putative cysteine hydrolases"/>
    <property type="match status" value="1"/>
</dbReference>
<dbReference type="GO" id="GO:0016787">
    <property type="term" value="F:hydrolase activity"/>
    <property type="evidence" value="ECO:0007669"/>
    <property type="project" value="UniProtKB-KW"/>
</dbReference>
<accession>A0A1C0YBC7</accession>
<keyword evidence="7" id="KW-0378">Hydrolase</keyword>
<dbReference type="Pfam" id="PF02578">
    <property type="entry name" value="Cu-oxidase_4"/>
    <property type="match status" value="1"/>
</dbReference>
<name>A0A1C0YBC7_9BACL</name>
<comment type="catalytic activity">
    <reaction evidence="10">
        <text>adenosine + phosphate = alpha-D-ribose 1-phosphate + adenine</text>
        <dbReference type="Rhea" id="RHEA:27642"/>
        <dbReference type="ChEBI" id="CHEBI:16335"/>
        <dbReference type="ChEBI" id="CHEBI:16708"/>
        <dbReference type="ChEBI" id="CHEBI:43474"/>
        <dbReference type="ChEBI" id="CHEBI:57720"/>
        <dbReference type="EC" id="2.4.2.1"/>
    </reaction>
    <physiologicalReaction direction="left-to-right" evidence="10">
        <dbReference type="Rhea" id="RHEA:27643"/>
    </physiologicalReaction>
</comment>
<evidence type="ECO:0000256" key="5">
    <source>
        <dbReference type="ARBA" id="ARBA00022679"/>
    </source>
</evidence>
<dbReference type="GO" id="GO:0005507">
    <property type="term" value="F:copper ion binding"/>
    <property type="evidence" value="ECO:0007669"/>
    <property type="project" value="TreeGrafter"/>
</dbReference>